<dbReference type="RefSeq" id="WP_110066180.1">
    <property type="nucleotide sequence ID" value="NZ_QGTW01000010.1"/>
</dbReference>
<dbReference type="OrthoDB" id="9794208at2"/>
<dbReference type="GO" id="GO:0032259">
    <property type="term" value="P:methylation"/>
    <property type="evidence" value="ECO:0007669"/>
    <property type="project" value="UniProtKB-KW"/>
</dbReference>
<comment type="caution">
    <text evidence="3">The sequence shown here is derived from an EMBL/GenBank/DDBJ whole genome shotgun (WGS) entry which is preliminary data.</text>
</comment>
<dbReference type="InterPro" id="IPR038375">
    <property type="entry name" value="NDUFAF7_sf"/>
</dbReference>
<accession>A0A2V2ZSE9</accession>
<dbReference type="PANTHER" id="PTHR12049">
    <property type="entry name" value="PROTEIN ARGININE METHYLTRANSFERASE NDUFAF7, MITOCHONDRIAL"/>
    <property type="match status" value="1"/>
</dbReference>
<reference evidence="3 4" key="1">
    <citation type="submission" date="2018-05" db="EMBL/GenBank/DDBJ databases">
        <title>Freshwater and sediment microbial communities from various areas in North America, analyzing microbe dynamics in response to fracking.</title>
        <authorList>
            <person name="Lamendella R."/>
        </authorList>
    </citation>
    <scope>NUCLEOTIDE SEQUENCE [LARGE SCALE GENOMIC DNA]</scope>
    <source>
        <strain evidence="3 4">15_TX</strain>
    </source>
</reference>
<dbReference type="AlphaFoldDB" id="A0A2V2ZSE9"/>
<evidence type="ECO:0000313" key="4">
    <source>
        <dbReference type="Proteomes" id="UP000247150"/>
    </source>
</evidence>
<dbReference type="Gene3D" id="3.40.50.12710">
    <property type="match status" value="1"/>
</dbReference>
<dbReference type="InterPro" id="IPR003788">
    <property type="entry name" value="NDUFAF7"/>
</dbReference>
<protein>
    <submittedName>
        <fullName evidence="3">SAM-dependent MidA family methyltransferase</fullName>
    </submittedName>
</protein>
<dbReference type="GO" id="GO:0035243">
    <property type="term" value="F:protein-arginine omega-N symmetric methyltransferase activity"/>
    <property type="evidence" value="ECO:0007669"/>
    <property type="project" value="TreeGrafter"/>
</dbReference>
<evidence type="ECO:0000256" key="1">
    <source>
        <dbReference type="ARBA" id="ARBA00022603"/>
    </source>
</evidence>
<organism evidence="3 4">
    <name type="scientific">Cytobacillus oceanisediminis</name>
    <dbReference type="NCBI Taxonomy" id="665099"/>
    <lineage>
        <taxon>Bacteria</taxon>
        <taxon>Bacillati</taxon>
        <taxon>Bacillota</taxon>
        <taxon>Bacilli</taxon>
        <taxon>Bacillales</taxon>
        <taxon>Bacillaceae</taxon>
        <taxon>Cytobacillus</taxon>
    </lineage>
</organism>
<dbReference type="InterPro" id="IPR029063">
    <property type="entry name" value="SAM-dependent_MTases_sf"/>
</dbReference>
<keyword evidence="2 3" id="KW-0808">Transferase</keyword>
<name>A0A2V2ZSE9_9BACI</name>
<dbReference type="Proteomes" id="UP000247150">
    <property type="component" value="Unassembled WGS sequence"/>
</dbReference>
<gene>
    <name evidence="3" type="ORF">DFO73_110173</name>
</gene>
<dbReference type="SUPFAM" id="SSF53335">
    <property type="entry name" value="S-adenosyl-L-methionine-dependent methyltransferases"/>
    <property type="match status" value="1"/>
</dbReference>
<evidence type="ECO:0000313" key="3">
    <source>
        <dbReference type="EMBL" id="PWW26600.1"/>
    </source>
</evidence>
<dbReference type="EMBL" id="QGTW01000010">
    <property type="protein sequence ID" value="PWW26600.1"/>
    <property type="molecule type" value="Genomic_DNA"/>
</dbReference>
<evidence type="ECO:0000256" key="2">
    <source>
        <dbReference type="ARBA" id="ARBA00022679"/>
    </source>
</evidence>
<keyword evidence="1 3" id="KW-0489">Methyltransferase</keyword>
<proteinExistence type="predicted"/>
<dbReference type="PANTHER" id="PTHR12049:SF7">
    <property type="entry name" value="PROTEIN ARGININE METHYLTRANSFERASE NDUFAF7, MITOCHONDRIAL"/>
    <property type="match status" value="1"/>
</dbReference>
<sequence length="356" mass="41105">MLNYIKNYIGNSTLRMISYAEYIQQALYHPVYGYYMKSKPKIGPEGDFITSSNISDIYGKTVAKWFYNEACNNHLPFHVCEIGGGNGRFAKAFINEWKLLTDGQLQYYILETSPYHRQLQQEQISFSDHIRQIESLDELSPFKGLIFSNELFDAFPVHVIEKKSDGLYEMMVMVKEGQLAEVAVPLNNEDILFFLEESGLKLSNGQRIEIPLQMENMIKYIAESLEQGMVLTVDYGYSNEEWQEPARRDGSLRGYYKHAQINNILKHPGEMDITSHIHFDSLIRIGDQYGLKFIQKLRQDEFLLSTGILQELEDHYDPNPFSEVSKRNRAIRSLIMPSGMSSAFHVILQHKGVEAK</sequence>
<dbReference type="Pfam" id="PF02636">
    <property type="entry name" value="Methyltransf_28"/>
    <property type="match status" value="1"/>
</dbReference>